<comment type="caution">
    <text evidence="1">The sequence shown here is derived from an EMBL/GenBank/DDBJ whole genome shotgun (WGS) entry which is preliminary data.</text>
</comment>
<protein>
    <recommendedName>
        <fullName evidence="3">Nucleotide pyrophosphohydrolase</fullName>
    </recommendedName>
</protein>
<dbReference type="CDD" id="cd11537">
    <property type="entry name" value="NTP-PPase_RS21-C6_like"/>
    <property type="match status" value="1"/>
</dbReference>
<accession>A0A0R2JUB7</accession>
<reference evidence="1 2" key="1">
    <citation type="journal article" date="2015" name="Genome Announc.">
        <title>Expanding the biotechnology potential of lactobacilli through comparative genomics of 213 strains and associated genera.</title>
        <authorList>
            <person name="Sun Z."/>
            <person name="Harris H.M."/>
            <person name="McCann A."/>
            <person name="Guo C."/>
            <person name="Argimon S."/>
            <person name="Zhang W."/>
            <person name="Yang X."/>
            <person name="Jeffery I.B."/>
            <person name="Cooney J.C."/>
            <person name="Kagawa T.F."/>
            <person name="Liu W."/>
            <person name="Song Y."/>
            <person name="Salvetti E."/>
            <person name="Wrobel A."/>
            <person name="Rasinkangas P."/>
            <person name="Parkhill J."/>
            <person name="Rea M.C."/>
            <person name="O'Sullivan O."/>
            <person name="Ritari J."/>
            <person name="Douillard F.P."/>
            <person name="Paul Ross R."/>
            <person name="Yang R."/>
            <person name="Briner A.E."/>
            <person name="Felis G.E."/>
            <person name="de Vos W.M."/>
            <person name="Barrangou R."/>
            <person name="Klaenhammer T.R."/>
            <person name="Caufield P.W."/>
            <person name="Cui Y."/>
            <person name="Zhang H."/>
            <person name="O'Toole P.W."/>
        </authorList>
    </citation>
    <scope>NUCLEOTIDE SEQUENCE [LARGE SCALE GENOMIC DNA]</scope>
    <source>
        <strain evidence="1 2">DSM 15353</strain>
    </source>
</reference>
<dbReference type="EMBL" id="JQBK01000116">
    <property type="protein sequence ID" value="KRN80688.1"/>
    <property type="molecule type" value="Genomic_DNA"/>
</dbReference>
<dbReference type="GO" id="GO:0009143">
    <property type="term" value="P:nucleoside triphosphate catabolic process"/>
    <property type="evidence" value="ECO:0007669"/>
    <property type="project" value="InterPro"/>
</dbReference>
<proteinExistence type="predicted"/>
<dbReference type="Pfam" id="PF12643">
    <property type="entry name" value="MazG-like"/>
    <property type="match status" value="1"/>
</dbReference>
<sequence>MGKIHNLEQDGSNRNLKVDQKTSLQYQEVLKHLHDFRENQGWSDFHNLKDLALSLNLEASEVLEIFQWQAEDASLTDDKRIHLEEELADVLTYTFFMCDQLDLDPVKLVEAKTKINNQRTWNV</sequence>
<name>A0A0R2JUB7_9LACO</name>
<dbReference type="SUPFAM" id="SSF101386">
    <property type="entry name" value="all-alpha NTP pyrophosphatases"/>
    <property type="match status" value="1"/>
</dbReference>
<evidence type="ECO:0000313" key="1">
    <source>
        <dbReference type="EMBL" id="KRN80688.1"/>
    </source>
</evidence>
<dbReference type="AlphaFoldDB" id="A0A0R2JUB7"/>
<dbReference type="STRING" id="89059.LAC1533_2257"/>
<dbReference type="PANTHER" id="PTHR46523:SF1">
    <property type="entry name" value="DCTP PYROPHOSPHATASE 1"/>
    <property type="match status" value="1"/>
</dbReference>
<dbReference type="RefSeq" id="WP_010495969.1">
    <property type="nucleotide sequence ID" value="NZ_DAIMTB010000138.1"/>
</dbReference>
<dbReference type="GO" id="GO:0047429">
    <property type="term" value="F:nucleoside triphosphate diphosphatase activity"/>
    <property type="evidence" value="ECO:0007669"/>
    <property type="project" value="InterPro"/>
</dbReference>
<evidence type="ECO:0008006" key="3">
    <source>
        <dbReference type="Google" id="ProtNLM"/>
    </source>
</evidence>
<dbReference type="Proteomes" id="UP000051491">
    <property type="component" value="Unassembled WGS sequence"/>
</dbReference>
<dbReference type="InterPro" id="IPR052555">
    <property type="entry name" value="dCTP_Pyrophosphatase"/>
</dbReference>
<gene>
    <name evidence="1" type="ORF">IV43_GL000276</name>
</gene>
<dbReference type="InterPro" id="IPR025984">
    <property type="entry name" value="DCTPP"/>
</dbReference>
<evidence type="ECO:0000313" key="2">
    <source>
        <dbReference type="Proteomes" id="UP000051491"/>
    </source>
</evidence>
<dbReference type="PANTHER" id="PTHR46523">
    <property type="entry name" value="DCTP PYROPHOSPHATASE 1"/>
    <property type="match status" value="1"/>
</dbReference>
<organism evidence="1 2">
    <name type="scientific">Ligilactobacillus acidipiscis</name>
    <dbReference type="NCBI Taxonomy" id="89059"/>
    <lineage>
        <taxon>Bacteria</taxon>
        <taxon>Bacillati</taxon>
        <taxon>Bacillota</taxon>
        <taxon>Bacilli</taxon>
        <taxon>Lactobacillales</taxon>
        <taxon>Lactobacillaceae</taxon>
        <taxon>Ligilactobacillus</taxon>
    </lineage>
</organism>
<dbReference type="Gene3D" id="1.10.287.1080">
    <property type="entry name" value="MazG-like"/>
    <property type="match status" value="1"/>
</dbReference>
<dbReference type="PATRIC" id="fig|89059.3.peg.279"/>